<protein>
    <submittedName>
        <fullName evidence="2">Uncharacterized protein</fullName>
    </submittedName>
</protein>
<sequence length="288" mass="33016">MHKGQDILNTDPKFLIDKDSVIRKLQDELRRKTIKFNDAYKRFKELRLEKIKAWNKIQETEGDAEVEAERKGKHSASKRKVGEETGSSPKRVKQDEETTTTVSLAPRSSNTSTEDSSPAITPPPTTTNSSNPSQQENFDLKVANIVCTEDVPRAGRLLSESDRKLSVERQRTKELKAENQRLKEARALKSFANQPPIRQGGVEYKELLKHSQIVFGNSRFMEESYLLTIMPFLRKHFCGPFEKLGGYFPKAKIIFGLCIRKMCLAWIRAMIGECKNRFSKNHVFFFGD</sequence>
<feature type="region of interest" description="Disordered" evidence="1">
    <location>
        <begin position="56"/>
        <end position="137"/>
    </location>
</feature>
<feature type="compositionally biased region" description="Polar residues" evidence="1">
    <location>
        <begin position="99"/>
        <end position="115"/>
    </location>
</feature>
<gene>
    <name evidence="2" type="ORF">CAEBREN_06884</name>
</gene>
<dbReference type="AlphaFoldDB" id="G0NV21"/>
<dbReference type="Proteomes" id="UP000008068">
    <property type="component" value="Unassembled WGS sequence"/>
</dbReference>
<keyword evidence="3" id="KW-1185">Reference proteome</keyword>
<reference evidence="3" key="1">
    <citation type="submission" date="2011-07" db="EMBL/GenBank/DDBJ databases">
        <authorList>
            <consortium name="Caenorhabditis brenneri Sequencing and Analysis Consortium"/>
            <person name="Wilson R.K."/>
        </authorList>
    </citation>
    <scope>NUCLEOTIDE SEQUENCE [LARGE SCALE GENOMIC DNA]</scope>
    <source>
        <strain evidence="3">PB2801</strain>
    </source>
</reference>
<evidence type="ECO:0000313" key="2">
    <source>
        <dbReference type="EMBL" id="EGT38036.1"/>
    </source>
</evidence>
<evidence type="ECO:0000313" key="3">
    <source>
        <dbReference type="Proteomes" id="UP000008068"/>
    </source>
</evidence>
<evidence type="ECO:0000256" key="1">
    <source>
        <dbReference type="SAM" id="MobiDB-lite"/>
    </source>
</evidence>
<accession>G0NV21</accession>
<name>G0NV21_CAEBE</name>
<dbReference type="EMBL" id="GL379953">
    <property type="protein sequence ID" value="EGT38036.1"/>
    <property type="molecule type" value="Genomic_DNA"/>
</dbReference>
<dbReference type="InParanoid" id="G0NV21"/>
<proteinExistence type="predicted"/>
<organism evidence="3">
    <name type="scientific">Caenorhabditis brenneri</name>
    <name type="common">Nematode worm</name>
    <dbReference type="NCBI Taxonomy" id="135651"/>
    <lineage>
        <taxon>Eukaryota</taxon>
        <taxon>Metazoa</taxon>
        <taxon>Ecdysozoa</taxon>
        <taxon>Nematoda</taxon>
        <taxon>Chromadorea</taxon>
        <taxon>Rhabditida</taxon>
        <taxon>Rhabditina</taxon>
        <taxon>Rhabditomorpha</taxon>
        <taxon>Rhabditoidea</taxon>
        <taxon>Rhabditidae</taxon>
        <taxon>Peloderinae</taxon>
        <taxon>Caenorhabditis</taxon>
    </lineage>
</organism>
<dbReference type="HOGENOM" id="CLU_967177_0_0_1"/>